<sequence>MRCKESGRIITQDRSESEASEAPQKTRIPDRDPRSAVCRPCGLREECGRFTFAFAPVRMWILKMLLSQRHSPGDFDE</sequence>
<accession>A0AAW0I8S0</accession>
<gene>
    <name evidence="2" type="ORF">U0070_009481</name>
</gene>
<dbReference type="Proteomes" id="UP001488838">
    <property type="component" value="Unassembled WGS sequence"/>
</dbReference>
<comment type="caution">
    <text evidence="2">The sequence shown here is derived from an EMBL/GenBank/DDBJ whole genome shotgun (WGS) entry which is preliminary data.</text>
</comment>
<evidence type="ECO:0000313" key="3">
    <source>
        <dbReference type="Proteomes" id="UP001488838"/>
    </source>
</evidence>
<dbReference type="AlphaFoldDB" id="A0AAW0I8S0"/>
<protein>
    <submittedName>
        <fullName evidence="2">Uncharacterized protein</fullName>
    </submittedName>
</protein>
<evidence type="ECO:0000313" key="2">
    <source>
        <dbReference type="EMBL" id="KAK7810776.1"/>
    </source>
</evidence>
<evidence type="ECO:0000256" key="1">
    <source>
        <dbReference type="SAM" id="MobiDB-lite"/>
    </source>
</evidence>
<feature type="region of interest" description="Disordered" evidence="1">
    <location>
        <begin position="1"/>
        <end position="35"/>
    </location>
</feature>
<feature type="compositionally biased region" description="Basic and acidic residues" evidence="1">
    <location>
        <begin position="1"/>
        <end position="17"/>
    </location>
</feature>
<reference evidence="2 3" key="1">
    <citation type="journal article" date="2023" name="bioRxiv">
        <title>Conserved and derived expression patterns and positive selection on dental genes reveal complex evolutionary context of ever-growing rodent molars.</title>
        <authorList>
            <person name="Calamari Z.T."/>
            <person name="Song A."/>
            <person name="Cohen E."/>
            <person name="Akter M."/>
            <person name="Roy R.D."/>
            <person name="Hallikas O."/>
            <person name="Christensen M.M."/>
            <person name="Li P."/>
            <person name="Marangoni P."/>
            <person name="Jernvall J."/>
            <person name="Klein O.D."/>
        </authorList>
    </citation>
    <scope>NUCLEOTIDE SEQUENCE [LARGE SCALE GENOMIC DNA]</scope>
    <source>
        <strain evidence="2">V071</strain>
    </source>
</reference>
<keyword evidence="3" id="KW-1185">Reference proteome</keyword>
<proteinExistence type="predicted"/>
<organism evidence="2 3">
    <name type="scientific">Myodes glareolus</name>
    <name type="common">Bank vole</name>
    <name type="synonym">Clethrionomys glareolus</name>
    <dbReference type="NCBI Taxonomy" id="447135"/>
    <lineage>
        <taxon>Eukaryota</taxon>
        <taxon>Metazoa</taxon>
        <taxon>Chordata</taxon>
        <taxon>Craniata</taxon>
        <taxon>Vertebrata</taxon>
        <taxon>Euteleostomi</taxon>
        <taxon>Mammalia</taxon>
        <taxon>Eutheria</taxon>
        <taxon>Euarchontoglires</taxon>
        <taxon>Glires</taxon>
        <taxon>Rodentia</taxon>
        <taxon>Myomorpha</taxon>
        <taxon>Muroidea</taxon>
        <taxon>Cricetidae</taxon>
        <taxon>Arvicolinae</taxon>
        <taxon>Myodes</taxon>
    </lineage>
</organism>
<name>A0AAW0I8S0_MYOGA</name>
<dbReference type="EMBL" id="JBBHLL010000187">
    <property type="protein sequence ID" value="KAK7810776.1"/>
    <property type="molecule type" value="Genomic_DNA"/>
</dbReference>